<dbReference type="Proteomes" id="UP000318416">
    <property type="component" value="Unassembled WGS sequence"/>
</dbReference>
<reference evidence="1 2" key="1">
    <citation type="submission" date="2019-06" db="EMBL/GenBank/DDBJ databases">
        <title>Sequencing the genomes of 1000 actinobacteria strains.</title>
        <authorList>
            <person name="Klenk H.-P."/>
        </authorList>
    </citation>
    <scope>NUCLEOTIDE SEQUENCE [LARGE SCALE GENOMIC DNA]</scope>
    <source>
        <strain evidence="1 2">DSM 41649</strain>
    </source>
</reference>
<dbReference type="Pfam" id="PF06821">
    <property type="entry name" value="Ser_hydrolase"/>
    <property type="match status" value="1"/>
</dbReference>
<dbReference type="InterPro" id="IPR010662">
    <property type="entry name" value="RBBP9/YdeN"/>
</dbReference>
<protein>
    <recommendedName>
        <fullName evidence="3">Alpha/beta hydrolase family protein</fullName>
    </recommendedName>
</protein>
<dbReference type="EMBL" id="VIVR01000001">
    <property type="protein sequence ID" value="TWE21674.1"/>
    <property type="molecule type" value="Genomic_DNA"/>
</dbReference>
<dbReference type="Gene3D" id="3.40.50.1820">
    <property type="entry name" value="alpha/beta hydrolase"/>
    <property type="match status" value="1"/>
</dbReference>
<name>A0A561F1D8_9ACTN</name>
<evidence type="ECO:0000313" key="2">
    <source>
        <dbReference type="Proteomes" id="UP000318416"/>
    </source>
</evidence>
<keyword evidence="2" id="KW-1185">Reference proteome</keyword>
<dbReference type="InterPro" id="IPR029058">
    <property type="entry name" value="AB_hydrolase_fold"/>
</dbReference>
<dbReference type="RefSeq" id="WP_145796735.1">
    <property type="nucleotide sequence ID" value="NZ_BAAABR010000039.1"/>
</dbReference>
<dbReference type="SUPFAM" id="SSF53474">
    <property type="entry name" value="alpha/beta-Hydrolases"/>
    <property type="match status" value="1"/>
</dbReference>
<dbReference type="OrthoDB" id="9804993at2"/>
<proteinExistence type="predicted"/>
<dbReference type="GO" id="GO:0016787">
    <property type="term" value="F:hydrolase activity"/>
    <property type="evidence" value="ECO:0007669"/>
    <property type="project" value="InterPro"/>
</dbReference>
<organism evidence="1 2">
    <name type="scientific">Kitasatospora atroaurantiaca</name>
    <dbReference type="NCBI Taxonomy" id="285545"/>
    <lineage>
        <taxon>Bacteria</taxon>
        <taxon>Bacillati</taxon>
        <taxon>Actinomycetota</taxon>
        <taxon>Actinomycetes</taxon>
        <taxon>Kitasatosporales</taxon>
        <taxon>Streptomycetaceae</taxon>
        <taxon>Kitasatospora</taxon>
    </lineage>
</organism>
<accession>A0A561F1D8</accession>
<comment type="caution">
    <text evidence="1">The sequence shown here is derived from an EMBL/GenBank/DDBJ whole genome shotgun (WGS) entry which is preliminary data.</text>
</comment>
<evidence type="ECO:0008006" key="3">
    <source>
        <dbReference type="Google" id="ProtNLM"/>
    </source>
</evidence>
<gene>
    <name evidence="1" type="ORF">FB465_6872</name>
</gene>
<dbReference type="AlphaFoldDB" id="A0A561F1D8"/>
<sequence>MTANPTILVLPGYENSGPEHWQSRWEQETPAFQRVEQADWDNPLVGDWVETLDKAVTDRPGPVVLVAHSLGCITVAHWAASHPGREVRGALLVAPADIDTADVPELVNFRPIPLQPLPFPSIVVASSDDPWCSPARSRLLADSWGSRFVDVGPYGHLNSASGLGSWPEGRALLAELTAGR</sequence>
<evidence type="ECO:0000313" key="1">
    <source>
        <dbReference type="EMBL" id="TWE21674.1"/>
    </source>
</evidence>